<proteinExistence type="predicted"/>
<evidence type="ECO:0000313" key="2">
    <source>
        <dbReference type="Proteomes" id="UP001429564"/>
    </source>
</evidence>
<keyword evidence="2" id="KW-1185">Reference proteome</keyword>
<organism evidence="1 2">
    <name type="scientific">Parasedimentitalea denitrificans</name>
    <dbReference type="NCBI Taxonomy" id="2211118"/>
    <lineage>
        <taxon>Bacteria</taxon>
        <taxon>Pseudomonadati</taxon>
        <taxon>Pseudomonadota</taxon>
        <taxon>Alphaproteobacteria</taxon>
        <taxon>Rhodobacterales</taxon>
        <taxon>Paracoccaceae</taxon>
        <taxon>Parasedimentitalea</taxon>
    </lineage>
</organism>
<evidence type="ECO:0000313" key="1">
    <source>
        <dbReference type="EMBL" id="NIZ63316.1"/>
    </source>
</evidence>
<accession>A0ABX0WG11</accession>
<reference evidence="1 2" key="1">
    <citation type="submission" date="2018-05" db="EMBL/GenBank/DDBJ databases">
        <authorList>
            <person name="Zhang Y.-J."/>
        </authorList>
    </citation>
    <scope>NUCLEOTIDE SEQUENCE [LARGE SCALE GENOMIC DNA]</scope>
    <source>
        <strain evidence="1 2">CY04</strain>
    </source>
</reference>
<dbReference type="RefSeq" id="WP_167685909.1">
    <property type="nucleotide sequence ID" value="NZ_QHLQ01000035.1"/>
</dbReference>
<protein>
    <submittedName>
        <fullName evidence="1">Uncharacterized protein</fullName>
    </submittedName>
</protein>
<comment type="caution">
    <text evidence="1">The sequence shown here is derived from an EMBL/GenBank/DDBJ whole genome shotgun (WGS) entry which is preliminary data.</text>
</comment>
<sequence>MTVPARAERLYLYPDLHVDRPAETGQILDFPVWWDRRAFFSQFEKRTVDCSNPMDDKSAYLLFVDEAVAFDKECLAERLNAGTVGPHIYDRQAELIAALRRSKWVIVESYEWG</sequence>
<gene>
    <name evidence="1" type="ORF">DL239_20315</name>
</gene>
<dbReference type="Proteomes" id="UP001429564">
    <property type="component" value="Unassembled WGS sequence"/>
</dbReference>
<dbReference type="EMBL" id="QHLQ01000035">
    <property type="protein sequence ID" value="NIZ63316.1"/>
    <property type="molecule type" value="Genomic_DNA"/>
</dbReference>
<name>A0ABX0WG11_9RHOB</name>